<feature type="domain" description="HTH araC/xylS-type" evidence="4">
    <location>
        <begin position="280"/>
        <end position="376"/>
    </location>
</feature>
<evidence type="ECO:0000313" key="5">
    <source>
        <dbReference type="EMBL" id="THF58620.1"/>
    </source>
</evidence>
<evidence type="ECO:0000256" key="2">
    <source>
        <dbReference type="ARBA" id="ARBA00023163"/>
    </source>
</evidence>
<keyword evidence="2" id="KW-0804">Transcription</keyword>
<organism evidence="5 6">
    <name type="scientific">Pseudothauera rhizosphaerae</name>
    <dbReference type="NCBI Taxonomy" id="2565932"/>
    <lineage>
        <taxon>Bacteria</taxon>
        <taxon>Pseudomonadati</taxon>
        <taxon>Pseudomonadota</taxon>
        <taxon>Betaproteobacteria</taxon>
        <taxon>Rhodocyclales</taxon>
        <taxon>Zoogloeaceae</taxon>
        <taxon>Pseudothauera</taxon>
    </lineage>
</organism>
<dbReference type="PANTHER" id="PTHR47893">
    <property type="entry name" value="REGULATORY PROTEIN PCHR"/>
    <property type="match status" value="1"/>
</dbReference>
<gene>
    <name evidence="5" type="ORF">E6O51_16645</name>
</gene>
<dbReference type="AlphaFoldDB" id="A0A4S4AH68"/>
<dbReference type="Proteomes" id="UP000307956">
    <property type="component" value="Unassembled WGS sequence"/>
</dbReference>
<comment type="caution">
    <text evidence="5">The sequence shown here is derived from an EMBL/GenBank/DDBJ whole genome shotgun (WGS) entry which is preliminary data.</text>
</comment>
<keyword evidence="1" id="KW-0805">Transcription regulation</keyword>
<dbReference type="GO" id="GO:0043565">
    <property type="term" value="F:sequence-specific DNA binding"/>
    <property type="evidence" value="ECO:0007669"/>
    <property type="project" value="InterPro"/>
</dbReference>
<evidence type="ECO:0000256" key="3">
    <source>
        <dbReference type="SAM" id="MobiDB-lite"/>
    </source>
</evidence>
<dbReference type="InterPro" id="IPR009057">
    <property type="entry name" value="Homeodomain-like_sf"/>
</dbReference>
<dbReference type="EMBL" id="SSOD01000015">
    <property type="protein sequence ID" value="THF58620.1"/>
    <property type="molecule type" value="Genomic_DNA"/>
</dbReference>
<keyword evidence="6" id="KW-1185">Reference proteome</keyword>
<evidence type="ECO:0000256" key="1">
    <source>
        <dbReference type="ARBA" id="ARBA00023015"/>
    </source>
</evidence>
<dbReference type="PROSITE" id="PS01124">
    <property type="entry name" value="HTH_ARAC_FAMILY_2"/>
    <property type="match status" value="1"/>
</dbReference>
<reference evidence="5 6" key="1">
    <citation type="submission" date="2019-04" db="EMBL/GenBank/DDBJ databases">
        <title>Azoarcus rhizosphaerae sp. nov. isolated from rhizosphere of Ficus religiosa.</title>
        <authorList>
            <person name="Lin S.-Y."/>
            <person name="Hameed A."/>
            <person name="Hsu Y.-H."/>
            <person name="Young C.-C."/>
        </authorList>
    </citation>
    <scope>NUCLEOTIDE SEQUENCE [LARGE SCALE GENOMIC DNA]</scope>
    <source>
        <strain evidence="5 6">CC-YHH848</strain>
    </source>
</reference>
<name>A0A4S4AH68_9RHOO</name>
<accession>A0A4S4AH68</accession>
<dbReference type="SMART" id="SM00342">
    <property type="entry name" value="HTH_ARAC"/>
    <property type="match status" value="1"/>
</dbReference>
<protein>
    <submittedName>
        <fullName evidence="5">Helix-turn-helix transcriptional regulator</fullName>
    </submittedName>
</protein>
<evidence type="ECO:0000259" key="4">
    <source>
        <dbReference type="PROSITE" id="PS01124"/>
    </source>
</evidence>
<dbReference type="SUPFAM" id="SSF46689">
    <property type="entry name" value="Homeodomain-like"/>
    <property type="match status" value="2"/>
</dbReference>
<feature type="compositionally biased region" description="Low complexity" evidence="3">
    <location>
        <begin position="1"/>
        <end position="10"/>
    </location>
</feature>
<sequence>MAAARAAPPGRGRGCPRRAPGLRTPGRIDVDVSHDYHSHLLGRARIMSDTIFEHYRSVLRDIDVFAETAHDGAQAPHYARYGVTPDAGEGWMDLYQIDHGIAIGRCTYSFREAYDTTYTDRTEWLSVRILLSGSMHLSTPGSGGHAYEGCMVALKHMHANEDHVVRYRYPPNETFQGISIDVPAPLVDELFGGRPLAGHSGLLRPSPDRCYAVLDRRHACQRHGIRTALALLGTSPESAVGRLQIEGAALQFVAALAGPCCLGAHSRTRVPRPRHRVAVDDAIDILRHEFAQSHTIASLARRVGLNECYLKTAFRQVTGQTIGDFLRHTRMGRARELIENGRMTVLQACQFVGYSNPAQFAAAFRRIHGIAPSSLK</sequence>
<dbReference type="InterPro" id="IPR018060">
    <property type="entry name" value="HTH_AraC"/>
</dbReference>
<feature type="region of interest" description="Disordered" evidence="3">
    <location>
        <begin position="1"/>
        <end position="26"/>
    </location>
</feature>
<dbReference type="PANTHER" id="PTHR47893:SF1">
    <property type="entry name" value="REGULATORY PROTEIN PCHR"/>
    <property type="match status" value="1"/>
</dbReference>
<dbReference type="Gene3D" id="1.10.10.60">
    <property type="entry name" value="Homeodomain-like"/>
    <property type="match status" value="1"/>
</dbReference>
<proteinExistence type="predicted"/>
<evidence type="ECO:0000313" key="6">
    <source>
        <dbReference type="Proteomes" id="UP000307956"/>
    </source>
</evidence>
<dbReference type="OrthoDB" id="185346at2"/>
<dbReference type="InterPro" id="IPR053142">
    <property type="entry name" value="PchR_regulatory_protein"/>
</dbReference>
<dbReference type="GO" id="GO:0003700">
    <property type="term" value="F:DNA-binding transcription factor activity"/>
    <property type="evidence" value="ECO:0007669"/>
    <property type="project" value="InterPro"/>
</dbReference>
<dbReference type="Pfam" id="PF12833">
    <property type="entry name" value="HTH_18"/>
    <property type="match status" value="1"/>
</dbReference>